<dbReference type="PROSITE" id="PS51725">
    <property type="entry name" value="ABM"/>
    <property type="match status" value="1"/>
</dbReference>
<name>A0ABN2PTM9_9MICO</name>
<sequence>MSSRHPSGNAVTILATYTFEKPVSDADIADLGRLASATRSEPGNLAYRITRDLEDERVILIYERYRDIGAVAAHRESEHFTTLVLEVLSPRLSSRVPTLLTDLLV</sequence>
<reference evidence="2 3" key="1">
    <citation type="journal article" date="2019" name="Int. J. Syst. Evol. Microbiol.">
        <title>The Global Catalogue of Microorganisms (GCM) 10K type strain sequencing project: providing services to taxonomists for standard genome sequencing and annotation.</title>
        <authorList>
            <consortium name="The Broad Institute Genomics Platform"/>
            <consortium name="The Broad Institute Genome Sequencing Center for Infectious Disease"/>
            <person name="Wu L."/>
            <person name="Ma J."/>
        </authorList>
    </citation>
    <scope>NUCLEOTIDE SEQUENCE [LARGE SCALE GENOMIC DNA]</scope>
    <source>
        <strain evidence="2 3">JCM 14900</strain>
    </source>
</reference>
<dbReference type="EMBL" id="BAAAOF010000004">
    <property type="protein sequence ID" value="GAA1931107.1"/>
    <property type="molecule type" value="Genomic_DNA"/>
</dbReference>
<dbReference type="Pfam" id="PF03992">
    <property type="entry name" value="ABM"/>
    <property type="match status" value="1"/>
</dbReference>
<dbReference type="PANTHER" id="PTHR33336:SF3">
    <property type="entry name" value="ABM DOMAIN-CONTAINING PROTEIN"/>
    <property type="match status" value="1"/>
</dbReference>
<dbReference type="Proteomes" id="UP001501343">
    <property type="component" value="Unassembled WGS sequence"/>
</dbReference>
<dbReference type="InterPro" id="IPR007138">
    <property type="entry name" value="ABM_dom"/>
</dbReference>
<dbReference type="PANTHER" id="PTHR33336">
    <property type="entry name" value="QUINOL MONOOXYGENASE YGIN-RELATED"/>
    <property type="match status" value="1"/>
</dbReference>
<proteinExistence type="predicted"/>
<accession>A0ABN2PTM9</accession>
<evidence type="ECO:0000259" key="1">
    <source>
        <dbReference type="PROSITE" id="PS51725"/>
    </source>
</evidence>
<dbReference type="InterPro" id="IPR011008">
    <property type="entry name" value="Dimeric_a/b-barrel"/>
</dbReference>
<dbReference type="InterPro" id="IPR050744">
    <property type="entry name" value="AI-2_Isomerase_LsrG"/>
</dbReference>
<dbReference type="SUPFAM" id="SSF54909">
    <property type="entry name" value="Dimeric alpha+beta barrel"/>
    <property type="match status" value="1"/>
</dbReference>
<keyword evidence="3" id="KW-1185">Reference proteome</keyword>
<comment type="caution">
    <text evidence="2">The sequence shown here is derived from an EMBL/GenBank/DDBJ whole genome shotgun (WGS) entry which is preliminary data.</text>
</comment>
<evidence type="ECO:0000313" key="2">
    <source>
        <dbReference type="EMBL" id="GAA1931107.1"/>
    </source>
</evidence>
<protein>
    <recommendedName>
        <fullName evidence="1">ABM domain-containing protein</fullName>
    </recommendedName>
</protein>
<dbReference type="RefSeq" id="WP_248148033.1">
    <property type="nucleotide sequence ID" value="NZ_JAKNUT010000003.1"/>
</dbReference>
<dbReference type="Gene3D" id="3.30.70.100">
    <property type="match status" value="1"/>
</dbReference>
<evidence type="ECO:0000313" key="3">
    <source>
        <dbReference type="Proteomes" id="UP001501343"/>
    </source>
</evidence>
<feature type="domain" description="ABM" evidence="1">
    <location>
        <begin position="11"/>
        <end position="100"/>
    </location>
</feature>
<gene>
    <name evidence="2" type="ORF">GCM10009775_24110</name>
</gene>
<organism evidence="2 3">
    <name type="scientific">Microbacterium aoyamense</name>
    <dbReference type="NCBI Taxonomy" id="344166"/>
    <lineage>
        <taxon>Bacteria</taxon>
        <taxon>Bacillati</taxon>
        <taxon>Actinomycetota</taxon>
        <taxon>Actinomycetes</taxon>
        <taxon>Micrococcales</taxon>
        <taxon>Microbacteriaceae</taxon>
        <taxon>Microbacterium</taxon>
    </lineage>
</organism>